<keyword evidence="2" id="KW-1185">Reference proteome</keyword>
<dbReference type="RefSeq" id="XP_024405912.1">
    <property type="nucleotide sequence ID" value="XM_024549327.1"/>
</dbReference>
<gene>
    <name evidence="1" type="ORF">TGAM01_v203994</name>
</gene>
<dbReference type="GeneID" id="36347489"/>
<protein>
    <submittedName>
        <fullName evidence="1">Uncharacterized protein</fullName>
    </submittedName>
</protein>
<dbReference type="Proteomes" id="UP000054821">
    <property type="component" value="Unassembled WGS sequence"/>
</dbReference>
<sequence>MGAHRTMWRSQIDSLGHPDRFVGSIAGCVLVASAAQYWTSSRSIQIESDALSWVLLLFLLRYIRRPRGRALIQGLNLPFQHEVKPRTGSCWIVGVAIAAASLCSAENNAPSFLQPVLVPLLLYIERQLNPPHRRSKTGQSDGWTSLAITAWGSVVISFV</sequence>
<comment type="caution">
    <text evidence="1">The sequence shown here is derived from an EMBL/GenBank/DDBJ whole genome shotgun (WGS) entry which is preliminary data.</text>
</comment>
<organism evidence="1 2">
    <name type="scientific">Trichoderma gamsii</name>
    <dbReference type="NCBI Taxonomy" id="398673"/>
    <lineage>
        <taxon>Eukaryota</taxon>
        <taxon>Fungi</taxon>
        <taxon>Dikarya</taxon>
        <taxon>Ascomycota</taxon>
        <taxon>Pezizomycotina</taxon>
        <taxon>Sordariomycetes</taxon>
        <taxon>Hypocreomycetidae</taxon>
        <taxon>Hypocreales</taxon>
        <taxon>Hypocreaceae</taxon>
        <taxon>Trichoderma</taxon>
    </lineage>
</organism>
<dbReference type="AlphaFoldDB" id="A0A2P4ZRY0"/>
<dbReference type="EMBL" id="JPDN02000011">
    <property type="protein sequence ID" value="PON27045.1"/>
    <property type="molecule type" value="Genomic_DNA"/>
</dbReference>
<name>A0A2P4ZRY0_9HYPO</name>
<reference evidence="1 2" key="1">
    <citation type="journal article" date="2016" name="Genome Announc.">
        <title>Draft Whole-Genome Sequence of Trichoderma gamsii T6085, a Promising Biocontrol Agent of Fusarium Head Blight on Wheat.</title>
        <authorList>
            <person name="Baroncelli R."/>
            <person name="Zapparata A."/>
            <person name="Piaggeschi G."/>
            <person name="Sarrocco S."/>
            <person name="Vannacci G."/>
        </authorList>
    </citation>
    <scope>NUCLEOTIDE SEQUENCE [LARGE SCALE GENOMIC DNA]</scope>
    <source>
        <strain evidence="1 2">T6085</strain>
    </source>
</reference>
<evidence type="ECO:0000313" key="2">
    <source>
        <dbReference type="Proteomes" id="UP000054821"/>
    </source>
</evidence>
<accession>A0A2P4ZRY0</accession>
<proteinExistence type="predicted"/>
<evidence type="ECO:0000313" key="1">
    <source>
        <dbReference type="EMBL" id="PON27045.1"/>
    </source>
</evidence>